<evidence type="ECO:0000313" key="1">
    <source>
        <dbReference type="EMBL" id="GCE07366.1"/>
    </source>
</evidence>
<dbReference type="Proteomes" id="UP000287224">
    <property type="component" value="Unassembled WGS sequence"/>
</dbReference>
<name>A0A401ZKI5_9CHLR</name>
<gene>
    <name evidence="1" type="ORF">KDAU_46950</name>
</gene>
<reference evidence="2" key="1">
    <citation type="submission" date="2018-12" db="EMBL/GenBank/DDBJ databases">
        <title>Tengunoibacter tsumagoiensis gen. nov., sp. nov., Dictyobacter kobayashii sp. nov., D. alpinus sp. nov., and D. joshuensis sp. nov. and description of Dictyobacteraceae fam. nov. within the order Ktedonobacterales isolated from Tengu-no-mugimeshi.</title>
        <authorList>
            <person name="Wang C.M."/>
            <person name="Zheng Y."/>
            <person name="Sakai Y."/>
            <person name="Toyoda A."/>
            <person name="Minakuchi Y."/>
            <person name="Abe K."/>
            <person name="Yokota A."/>
            <person name="Yabe S."/>
        </authorList>
    </citation>
    <scope>NUCLEOTIDE SEQUENCE [LARGE SCALE GENOMIC DNA]</scope>
    <source>
        <strain evidence="2">S-27</strain>
    </source>
</reference>
<dbReference type="AlphaFoldDB" id="A0A401ZKI5"/>
<keyword evidence="2" id="KW-1185">Reference proteome</keyword>
<organism evidence="1 2">
    <name type="scientific">Dictyobacter aurantiacus</name>
    <dbReference type="NCBI Taxonomy" id="1936993"/>
    <lineage>
        <taxon>Bacteria</taxon>
        <taxon>Bacillati</taxon>
        <taxon>Chloroflexota</taxon>
        <taxon>Ktedonobacteria</taxon>
        <taxon>Ktedonobacterales</taxon>
        <taxon>Dictyobacteraceae</taxon>
        <taxon>Dictyobacter</taxon>
    </lineage>
</organism>
<sequence>MLDQLEFAFGRYNGGQTAPIGSYLNPRTLAIQQLSSDGVLPLDGTWVRVDPSASQTLANIASSVNAVLGTGYSAASFHTQAAGDLSGNPGQASNDA</sequence>
<dbReference type="EMBL" id="BIFQ01000001">
    <property type="protein sequence ID" value="GCE07366.1"/>
    <property type="molecule type" value="Genomic_DNA"/>
</dbReference>
<proteinExistence type="predicted"/>
<comment type="caution">
    <text evidence="1">The sequence shown here is derived from an EMBL/GenBank/DDBJ whole genome shotgun (WGS) entry which is preliminary data.</text>
</comment>
<protein>
    <submittedName>
        <fullName evidence="1">Uncharacterized protein</fullName>
    </submittedName>
</protein>
<evidence type="ECO:0000313" key="2">
    <source>
        <dbReference type="Proteomes" id="UP000287224"/>
    </source>
</evidence>
<accession>A0A401ZKI5</accession>